<organism evidence="2 3">
    <name type="scientific">Dendrobium chrysotoxum</name>
    <name type="common">Orchid</name>
    <dbReference type="NCBI Taxonomy" id="161865"/>
    <lineage>
        <taxon>Eukaryota</taxon>
        <taxon>Viridiplantae</taxon>
        <taxon>Streptophyta</taxon>
        <taxon>Embryophyta</taxon>
        <taxon>Tracheophyta</taxon>
        <taxon>Spermatophyta</taxon>
        <taxon>Magnoliopsida</taxon>
        <taxon>Liliopsida</taxon>
        <taxon>Asparagales</taxon>
        <taxon>Orchidaceae</taxon>
        <taxon>Epidendroideae</taxon>
        <taxon>Malaxideae</taxon>
        <taxon>Dendrobiinae</taxon>
        <taxon>Dendrobium</taxon>
    </lineage>
</organism>
<sequence length="254" mass="29359">MSIEGAKSNSLKEAKKRTKGREWESERGRRPRSFAYLMTRGRASWEECRGRACDMRGRATWEQNGRRDKHQNATKSIQRDLIWTSTENSQQQLFLGSSSMRAIAHQMQKKESLQMVFHIETSWQRNQVASLSQPYQEVDKSHCSFQQQTSPCLTMPMHLAATISTKHHQPSVQSSLSSGIAPVPVKRGYTYTKTTNIKAVFFGLWTSPAKPFHPTLLETPERTQRRRHPENITTILWKHCAQFGSNQCFWNTPY</sequence>
<feature type="region of interest" description="Disordered" evidence="1">
    <location>
        <begin position="1"/>
        <end position="28"/>
    </location>
</feature>
<comment type="caution">
    <text evidence="2">The sequence shown here is derived from an EMBL/GenBank/DDBJ whole genome shotgun (WGS) entry which is preliminary data.</text>
</comment>
<dbReference type="AlphaFoldDB" id="A0AAV7G4R6"/>
<dbReference type="Proteomes" id="UP000775213">
    <property type="component" value="Unassembled WGS sequence"/>
</dbReference>
<protein>
    <submittedName>
        <fullName evidence="2">Uncharacterized protein</fullName>
    </submittedName>
</protein>
<dbReference type="EMBL" id="JAGFBR010000017">
    <property type="protein sequence ID" value="KAH0451206.1"/>
    <property type="molecule type" value="Genomic_DNA"/>
</dbReference>
<name>A0AAV7G4R6_DENCH</name>
<gene>
    <name evidence="2" type="ORF">IEQ34_018505</name>
</gene>
<accession>A0AAV7G4R6</accession>
<evidence type="ECO:0000256" key="1">
    <source>
        <dbReference type="SAM" id="MobiDB-lite"/>
    </source>
</evidence>
<evidence type="ECO:0000313" key="2">
    <source>
        <dbReference type="EMBL" id="KAH0451206.1"/>
    </source>
</evidence>
<keyword evidence="3" id="KW-1185">Reference proteome</keyword>
<proteinExistence type="predicted"/>
<evidence type="ECO:0000313" key="3">
    <source>
        <dbReference type="Proteomes" id="UP000775213"/>
    </source>
</evidence>
<reference evidence="2 3" key="1">
    <citation type="journal article" date="2021" name="Hortic Res">
        <title>Chromosome-scale assembly of the Dendrobium chrysotoxum genome enhances the understanding of orchid evolution.</title>
        <authorList>
            <person name="Zhang Y."/>
            <person name="Zhang G.Q."/>
            <person name="Zhang D."/>
            <person name="Liu X.D."/>
            <person name="Xu X.Y."/>
            <person name="Sun W.H."/>
            <person name="Yu X."/>
            <person name="Zhu X."/>
            <person name="Wang Z.W."/>
            <person name="Zhao X."/>
            <person name="Zhong W.Y."/>
            <person name="Chen H."/>
            <person name="Yin W.L."/>
            <person name="Huang T."/>
            <person name="Niu S.C."/>
            <person name="Liu Z.J."/>
        </authorList>
    </citation>
    <scope>NUCLEOTIDE SEQUENCE [LARGE SCALE GENOMIC DNA]</scope>
    <source>
        <strain evidence="2">Lindl</strain>
    </source>
</reference>